<protein>
    <submittedName>
        <fullName evidence="2">Uncharacterized protein</fullName>
    </submittedName>
</protein>
<name>A0A6S4Q735_VIBVL</name>
<keyword evidence="1" id="KW-0472">Membrane</keyword>
<dbReference type="AlphaFoldDB" id="A0A6S4Q735"/>
<dbReference type="EMBL" id="AB609751">
    <property type="protein sequence ID" value="BBE38704.1"/>
    <property type="molecule type" value="Genomic_DNA"/>
</dbReference>
<keyword evidence="1" id="KW-1133">Transmembrane helix</keyword>
<evidence type="ECO:0000256" key="1">
    <source>
        <dbReference type="SAM" id="Phobius"/>
    </source>
</evidence>
<proteinExistence type="predicted"/>
<keyword evidence="1" id="KW-0812">Transmembrane</keyword>
<organism evidence="2">
    <name type="scientific">Vibrio vulnificus</name>
    <dbReference type="NCBI Taxonomy" id="672"/>
    <lineage>
        <taxon>Bacteria</taxon>
        <taxon>Pseudomonadati</taxon>
        <taxon>Pseudomonadota</taxon>
        <taxon>Gammaproteobacteria</taxon>
        <taxon>Vibrionales</taxon>
        <taxon>Vibrionaceae</taxon>
        <taxon>Vibrio</taxon>
    </lineage>
</organism>
<evidence type="ECO:0000313" key="2">
    <source>
        <dbReference type="EMBL" id="BBE38704.1"/>
    </source>
</evidence>
<feature type="transmembrane region" description="Helical" evidence="1">
    <location>
        <begin position="26"/>
        <end position="43"/>
    </location>
</feature>
<reference evidence="2" key="1">
    <citation type="submission" date="2011-01" db="EMBL/GenBank/DDBJ databases">
        <title>Evolutionary Significance of Chromosomal Super-Integrons in Vibrio vulnificus Strains.</title>
        <authorList>
            <person name="Shu H.Y."/>
            <person name="Wu K.M."/>
            <person name="Liu T.T."/>
            <person name="Liu Y.M."/>
            <person name="Liao T.L."/>
            <person name="Hor L.I."/>
            <person name="Tsai S.F."/>
            <person name="Chen C.Y."/>
        </authorList>
    </citation>
    <scope>NUCLEOTIDE SEQUENCE</scope>
    <source>
        <strain evidence="2">CECT4999</strain>
    </source>
</reference>
<accession>A0A6S4Q735</accession>
<sequence>MEYVVNKKELFNKLLAYIFPEFTNKVTWFVIISGVALLSSSFIEEILRALINENFNLKLTDGNDSVIGAVIIGFGLLHNYGYVREKNKVPYDVVAHEKLKRDLEHDTKLFNKINSWIPEGNFKGFIEHVLANHSYVSHLENPRDYFYYDGDKSDNNFVNEELNSLKQALHGSFMKFEDFKAVHFFVHGPARSDDSLYLCMHPEWNTDRGGYPSSEEDKRYGELTSELNTLGRDVIKKYDEYRLAIKRVLSI</sequence>